<proteinExistence type="predicted"/>
<evidence type="ECO:0000313" key="3">
    <source>
        <dbReference type="Proteomes" id="UP001210865"/>
    </source>
</evidence>
<dbReference type="SUPFAM" id="SSF53850">
    <property type="entry name" value="Periplasmic binding protein-like II"/>
    <property type="match status" value="1"/>
</dbReference>
<evidence type="ECO:0000259" key="1">
    <source>
        <dbReference type="Pfam" id="PF12849"/>
    </source>
</evidence>
<dbReference type="Gene3D" id="3.40.190.10">
    <property type="entry name" value="Periplasmic binding protein-like II"/>
    <property type="match status" value="1"/>
</dbReference>
<organism evidence="2 3">
    <name type="scientific">Sphingomonas abietis</name>
    <dbReference type="NCBI Taxonomy" id="3012344"/>
    <lineage>
        <taxon>Bacteria</taxon>
        <taxon>Pseudomonadati</taxon>
        <taxon>Pseudomonadota</taxon>
        <taxon>Alphaproteobacteria</taxon>
        <taxon>Sphingomonadales</taxon>
        <taxon>Sphingomonadaceae</taxon>
        <taxon>Sphingomonas</taxon>
    </lineage>
</organism>
<dbReference type="EMBL" id="CP115174">
    <property type="protein sequence ID" value="WBO21227.1"/>
    <property type="molecule type" value="Genomic_DNA"/>
</dbReference>
<name>A0ABY7NIZ7_9SPHN</name>
<dbReference type="RefSeq" id="WP_270075876.1">
    <property type="nucleotide sequence ID" value="NZ_CP115174.1"/>
</dbReference>
<dbReference type="InterPro" id="IPR024370">
    <property type="entry name" value="PBP_domain"/>
</dbReference>
<dbReference type="Pfam" id="PF12849">
    <property type="entry name" value="PBP_like_2"/>
    <property type="match status" value="1"/>
</dbReference>
<evidence type="ECO:0000313" key="2">
    <source>
        <dbReference type="EMBL" id="WBO21227.1"/>
    </source>
</evidence>
<protein>
    <submittedName>
        <fullName evidence="2">Substrate-binding domain-containing protein</fullName>
    </submittedName>
</protein>
<keyword evidence="3" id="KW-1185">Reference proteome</keyword>
<gene>
    <name evidence="2" type="ORF">PBT88_13600</name>
</gene>
<accession>A0ABY7NIZ7</accession>
<sequence length="197" mass="19753">MLLLAILVFGGSVLGGCAKAPVAPAPRQIRIVGSIAGFPFTTLAAERLMRDDADAIAPLVRAGGAGDGIARFCGGSGEPYPDLVLASRDMNPAEIGRCAHNGVGDVVRIPIGEAASPPAATGSSSATAGPQPHSGVTPLVLMIKADDVTGTPALARLLGGFADALAPAGAFEQRGLIPLPDYGRAAAIARLRSLANR</sequence>
<dbReference type="Proteomes" id="UP001210865">
    <property type="component" value="Chromosome"/>
</dbReference>
<reference evidence="2 3" key="1">
    <citation type="submission" date="2022-12" db="EMBL/GenBank/DDBJ databases">
        <title>Sphingomonas abieness sp. nov., an endophytic bacterium isolated from Abies koreana.</title>
        <authorList>
            <person name="Jiang L."/>
            <person name="Lee J."/>
        </authorList>
    </citation>
    <scope>NUCLEOTIDE SEQUENCE [LARGE SCALE GENOMIC DNA]</scope>
    <source>
        <strain evidence="3">PAMB 00755</strain>
    </source>
</reference>
<feature type="domain" description="PBP" evidence="1">
    <location>
        <begin position="23"/>
        <end position="112"/>
    </location>
</feature>